<name>A0AAW0IZ22_QUESU</name>
<accession>A0AAW0IZ22</accession>
<dbReference type="PANTHER" id="PTHR36335:SF1">
    <property type="entry name" value="CHAPERONE DNAJ-DOMAIN SUPERFAMILY PROTEIN"/>
    <property type="match status" value="1"/>
</dbReference>
<comment type="caution">
    <text evidence="1">The sequence shown here is derived from an EMBL/GenBank/DDBJ whole genome shotgun (WGS) entry which is preliminary data.</text>
</comment>
<proteinExistence type="predicted"/>
<sequence length="62" mass="7126">MASLLRGLGIELRGDSDPLPHEATYKQVVLKFHPDRALKTDIRQYVEAEEKLKLISCTNRNF</sequence>
<reference evidence="1 2" key="1">
    <citation type="journal article" date="2018" name="Sci. Data">
        <title>The draft genome sequence of cork oak.</title>
        <authorList>
            <person name="Ramos A.M."/>
            <person name="Usie A."/>
            <person name="Barbosa P."/>
            <person name="Barros P.M."/>
            <person name="Capote T."/>
            <person name="Chaves I."/>
            <person name="Simoes F."/>
            <person name="Abreu I."/>
            <person name="Carrasquinho I."/>
            <person name="Faro C."/>
            <person name="Guimaraes J.B."/>
            <person name="Mendonca D."/>
            <person name="Nobrega F."/>
            <person name="Rodrigues L."/>
            <person name="Saibo N.J.M."/>
            <person name="Varela M.C."/>
            <person name="Egas C."/>
            <person name="Matos J."/>
            <person name="Miguel C.M."/>
            <person name="Oliveira M.M."/>
            <person name="Ricardo C.P."/>
            <person name="Goncalves S."/>
        </authorList>
    </citation>
    <scope>NUCLEOTIDE SEQUENCE [LARGE SCALE GENOMIC DNA]</scope>
    <source>
        <strain evidence="2">cv. HL8</strain>
    </source>
</reference>
<evidence type="ECO:0000313" key="2">
    <source>
        <dbReference type="Proteomes" id="UP000237347"/>
    </source>
</evidence>
<evidence type="ECO:0000313" key="1">
    <source>
        <dbReference type="EMBL" id="KAK7819702.1"/>
    </source>
</evidence>
<gene>
    <name evidence="1" type="ORF">CFP56_039881</name>
</gene>
<dbReference type="AlphaFoldDB" id="A0AAW0IZ22"/>
<keyword evidence="2" id="KW-1185">Reference proteome</keyword>
<dbReference type="EMBL" id="PKMF04000768">
    <property type="protein sequence ID" value="KAK7819702.1"/>
    <property type="molecule type" value="Genomic_DNA"/>
</dbReference>
<dbReference type="PANTHER" id="PTHR36335">
    <property type="entry name" value="CHAPERONE DNAJ-DOMAIN SUPERFAMILY PROTEIN"/>
    <property type="match status" value="1"/>
</dbReference>
<evidence type="ECO:0008006" key="3">
    <source>
        <dbReference type="Google" id="ProtNLM"/>
    </source>
</evidence>
<organism evidence="1 2">
    <name type="scientific">Quercus suber</name>
    <name type="common">Cork oak</name>
    <dbReference type="NCBI Taxonomy" id="58331"/>
    <lineage>
        <taxon>Eukaryota</taxon>
        <taxon>Viridiplantae</taxon>
        <taxon>Streptophyta</taxon>
        <taxon>Embryophyta</taxon>
        <taxon>Tracheophyta</taxon>
        <taxon>Spermatophyta</taxon>
        <taxon>Magnoliopsida</taxon>
        <taxon>eudicotyledons</taxon>
        <taxon>Gunneridae</taxon>
        <taxon>Pentapetalae</taxon>
        <taxon>rosids</taxon>
        <taxon>fabids</taxon>
        <taxon>Fagales</taxon>
        <taxon>Fagaceae</taxon>
        <taxon>Quercus</taxon>
    </lineage>
</organism>
<dbReference type="Proteomes" id="UP000237347">
    <property type="component" value="Unassembled WGS sequence"/>
</dbReference>
<protein>
    <recommendedName>
        <fullName evidence="3">J domain-containing protein</fullName>
    </recommendedName>
</protein>